<dbReference type="InterPro" id="IPR013785">
    <property type="entry name" value="Aldolase_TIM"/>
</dbReference>
<dbReference type="InterPro" id="IPR036230">
    <property type="entry name" value="LeuA_allosteric_dom_sf"/>
</dbReference>
<dbReference type="EC" id="2.3.3.13" evidence="3"/>
<organism evidence="10 11">
    <name type="scientific">Geodia barretti</name>
    <name type="common">Barrett's horny sponge</name>
    <dbReference type="NCBI Taxonomy" id="519541"/>
    <lineage>
        <taxon>Eukaryota</taxon>
        <taxon>Metazoa</taxon>
        <taxon>Porifera</taxon>
        <taxon>Demospongiae</taxon>
        <taxon>Heteroscleromorpha</taxon>
        <taxon>Tetractinellida</taxon>
        <taxon>Astrophorina</taxon>
        <taxon>Geodiidae</taxon>
        <taxon>Geodia</taxon>
    </lineage>
</organism>
<dbReference type="SUPFAM" id="SSF51569">
    <property type="entry name" value="Aldolase"/>
    <property type="match status" value="1"/>
</dbReference>
<evidence type="ECO:0000256" key="8">
    <source>
        <dbReference type="ARBA" id="ARBA00023304"/>
    </source>
</evidence>
<dbReference type="GO" id="GO:0010177">
    <property type="term" value="F:methylthioalkylmalate synthase activity"/>
    <property type="evidence" value="ECO:0007669"/>
    <property type="project" value="UniProtKB-ARBA"/>
</dbReference>
<evidence type="ECO:0000256" key="3">
    <source>
        <dbReference type="ARBA" id="ARBA00012973"/>
    </source>
</evidence>
<dbReference type="NCBIfam" id="NF002086">
    <property type="entry name" value="PRK00915.1-3"/>
    <property type="match status" value="1"/>
</dbReference>
<dbReference type="PROSITE" id="PS00816">
    <property type="entry name" value="AIPM_HOMOCIT_SYNTH_2"/>
    <property type="match status" value="1"/>
</dbReference>
<dbReference type="CDD" id="cd07940">
    <property type="entry name" value="DRE_TIM_IPMS"/>
    <property type="match status" value="1"/>
</dbReference>
<evidence type="ECO:0000256" key="7">
    <source>
        <dbReference type="ARBA" id="ARBA00022723"/>
    </source>
</evidence>
<evidence type="ECO:0000259" key="9">
    <source>
        <dbReference type="PROSITE" id="PS50991"/>
    </source>
</evidence>
<dbReference type="Pfam" id="PF08502">
    <property type="entry name" value="LeuA_dimer"/>
    <property type="match status" value="1"/>
</dbReference>
<evidence type="ECO:0000313" key="10">
    <source>
        <dbReference type="EMBL" id="CAI8010747.1"/>
    </source>
</evidence>
<name>A0AA35RGU1_GEOBA</name>
<dbReference type="FunFam" id="3.20.20.70:FF:000010">
    <property type="entry name" value="2-isopropylmalate synthase"/>
    <property type="match status" value="1"/>
</dbReference>
<dbReference type="InterPro" id="IPR013709">
    <property type="entry name" value="2-isopropylmalate_synth_dimer"/>
</dbReference>
<gene>
    <name evidence="10" type="ORF">GBAR_LOCUS7052</name>
</gene>
<dbReference type="InterPro" id="IPR005671">
    <property type="entry name" value="LeuA_bact_synth"/>
</dbReference>
<dbReference type="InterPro" id="IPR054691">
    <property type="entry name" value="LeuA/HCS_post-cat"/>
</dbReference>
<comment type="pathway">
    <text evidence="1">Amino-acid biosynthesis; L-leucine biosynthesis; L-leucine from 3-methyl-2-oxobutanoate: step 1/4.</text>
</comment>
<evidence type="ECO:0000256" key="2">
    <source>
        <dbReference type="ARBA" id="ARBA00009396"/>
    </source>
</evidence>
<sequence length="506" mass="55245">MKVGLTATEEPDLRDTEDNLTSLEQQTEHSTITKKENHTVSEKVYIFDTTLRDAEQTPGAALNLGEKLEIAKHLAKLKVDIIEAGFPVSSPGDFDAVTRISNEVEGPEICALSRVIEKDITAAWGAIKDARKPRIHTFVGTSPIHRERITRTSPEETLQMAIDAVTYAKSLSAGHPGAAIEFSPMDAGRTELSYLYEVVEATIAAGATIVNIPETVGWTVPSEFGKLIADIKANVPNIDRAIISVHCHNDLGLAVANSLVAIENGARQVECTMNGLGERAGNTSLEEVVMAIRTRRDYFSDYYTDINTKEIVPISRRVSRTMGIPVQPNKAIVGANAFAHSSGIHQDGIIKQRNTFEIIDPADVGWQESQIILSPRSGRNALRHRLGALGYEVTPEQIEKIYARFLEVADKKKEVHDADLEAIMRDEVRSIPDTFQLEYIQVVSGTKISPTTTVGVRTEAGVVEEASTGDGPVDAAYKAIDRVAKIPLLLTDYNISAVTEGKGCHR</sequence>
<comment type="similarity">
    <text evidence="2">Belongs to the alpha-IPM synthase/homocitrate synthase family. LeuA type 1 subfamily.</text>
</comment>
<evidence type="ECO:0000256" key="5">
    <source>
        <dbReference type="ARBA" id="ARBA00022605"/>
    </source>
</evidence>
<keyword evidence="4" id="KW-0432">Leucine biosynthesis</keyword>
<reference evidence="10" key="1">
    <citation type="submission" date="2023-03" db="EMBL/GenBank/DDBJ databases">
        <authorList>
            <person name="Steffen K."/>
            <person name="Cardenas P."/>
        </authorList>
    </citation>
    <scope>NUCLEOTIDE SEQUENCE</scope>
</reference>
<dbReference type="FunFam" id="1.10.238.260:FF:000001">
    <property type="entry name" value="2-isopropylmalate synthase"/>
    <property type="match status" value="1"/>
</dbReference>
<dbReference type="PANTHER" id="PTHR10277">
    <property type="entry name" value="HOMOCITRATE SYNTHASE-RELATED"/>
    <property type="match status" value="1"/>
</dbReference>
<dbReference type="SUPFAM" id="SSF110921">
    <property type="entry name" value="2-isopropylmalate synthase LeuA, allosteric (dimerisation) domain"/>
    <property type="match status" value="1"/>
</dbReference>
<dbReference type="GO" id="GO:0009098">
    <property type="term" value="P:L-leucine biosynthetic process"/>
    <property type="evidence" value="ECO:0007669"/>
    <property type="project" value="UniProtKB-KW"/>
</dbReference>
<dbReference type="Gene3D" id="1.10.238.260">
    <property type="match status" value="1"/>
</dbReference>
<proteinExistence type="inferred from homology"/>
<keyword evidence="5" id="KW-0028">Amino-acid biosynthesis</keyword>
<dbReference type="Proteomes" id="UP001174909">
    <property type="component" value="Unassembled WGS sequence"/>
</dbReference>
<dbReference type="EMBL" id="CASHTH010001064">
    <property type="protein sequence ID" value="CAI8010747.1"/>
    <property type="molecule type" value="Genomic_DNA"/>
</dbReference>
<dbReference type="GO" id="GO:0003852">
    <property type="term" value="F:2-isopropylmalate synthase activity"/>
    <property type="evidence" value="ECO:0007669"/>
    <property type="project" value="UniProtKB-EC"/>
</dbReference>
<dbReference type="PROSITE" id="PS50991">
    <property type="entry name" value="PYR_CT"/>
    <property type="match status" value="1"/>
</dbReference>
<accession>A0AA35RGU1</accession>
<keyword evidence="8" id="KW-0100">Branched-chain amino acid biosynthesis</keyword>
<protein>
    <recommendedName>
        <fullName evidence="3">2-isopropylmalate synthase</fullName>
        <ecNumber evidence="3">2.3.3.13</ecNumber>
    </recommendedName>
</protein>
<keyword evidence="7" id="KW-0479">Metal-binding</keyword>
<dbReference type="Gene3D" id="3.30.160.740">
    <property type="match status" value="1"/>
</dbReference>
<dbReference type="AlphaFoldDB" id="A0AA35RGU1"/>
<feature type="domain" description="Pyruvate carboxyltransferase" evidence="9">
    <location>
        <begin position="44"/>
        <end position="312"/>
    </location>
</feature>
<evidence type="ECO:0000256" key="6">
    <source>
        <dbReference type="ARBA" id="ARBA00022679"/>
    </source>
</evidence>
<dbReference type="Gene3D" id="3.20.20.70">
    <property type="entry name" value="Aldolase class I"/>
    <property type="match status" value="1"/>
</dbReference>
<dbReference type="PANTHER" id="PTHR10277:SF9">
    <property type="entry name" value="2-ISOPROPYLMALATE SYNTHASE 1, CHLOROPLASTIC-RELATED"/>
    <property type="match status" value="1"/>
</dbReference>
<evidence type="ECO:0000313" key="11">
    <source>
        <dbReference type="Proteomes" id="UP001174909"/>
    </source>
</evidence>
<dbReference type="InterPro" id="IPR000891">
    <property type="entry name" value="PYR_CT"/>
</dbReference>
<dbReference type="GO" id="GO:0046872">
    <property type="term" value="F:metal ion binding"/>
    <property type="evidence" value="ECO:0007669"/>
    <property type="project" value="UniProtKB-KW"/>
</dbReference>
<keyword evidence="6" id="KW-0808">Transferase</keyword>
<evidence type="ECO:0000256" key="4">
    <source>
        <dbReference type="ARBA" id="ARBA00022430"/>
    </source>
</evidence>
<comment type="caution">
    <text evidence="10">The sequence shown here is derived from an EMBL/GenBank/DDBJ whole genome shotgun (WGS) entry which is preliminary data.</text>
</comment>
<dbReference type="NCBIfam" id="TIGR00973">
    <property type="entry name" value="leuA_bact"/>
    <property type="match status" value="1"/>
</dbReference>
<dbReference type="InterPro" id="IPR050073">
    <property type="entry name" value="2-IPM_HCS-like"/>
</dbReference>
<keyword evidence="11" id="KW-1185">Reference proteome</keyword>
<evidence type="ECO:0000256" key="1">
    <source>
        <dbReference type="ARBA" id="ARBA00004689"/>
    </source>
</evidence>
<dbReference type="Pfam" id="PF00682">
    <property type="entry name" value="HMGL-like"/>
    <property type="match status" value="1"/>
</dbReference>
<dbReference type="Pfam" id="PF22617">
    <property type="entry name" value="HCS_D2"/>
    <property type="match status" value="1"/>
</dbReference>
<dbReference type="InterPro" id="IPR002034">
    <property type="entry name" value="AIPM/Hcit_synth_CS"/>
</dbReference>